<keyword evidence="2" id="KW-1185">Reference proteome</keyword>
<name>A0A3B7MZC9_9BACT</name>
<dbReference type="EMBL" id="CP032157">
    <property type="protein sequence ID" value="AXY77105.1"/>
    <property type="molecule type" value="Genomic_DNA"/>
</dbReference>
<sequence length="423" mass="48067">MKKILIISPHFPPSNLAAVHRSRLFAQHLPAFGWQPVILTVHEEYYEEALDHNLAKLLPEELSIEKVSAFKVSRPRLIGDIGLRAFFQLYKRAKKIIREQKIDFLYIPIPSFYVALLGRWLHNSTGVRYGIDYIDPWVHNFPGSNKFFSRHWFSTRLSGLLEPIAIRKASLITGVAEGYYKGVQERNLHLAGECLFGAMPYGGEKRDHEKVKELGLHPYLFVQRPGKLQLVYAGAMLPKAYEPLEKILQAIASMPAMFENLEIHFIGTGKTPDDPEGYNIKPLAEKYGLWQKVIFEYPKRIPYLDVLVHLNMSQGVLILGSTEMHYTPSKVFQGILSGKPLLAVLHKDSTALQVIESTGAGICYPIDPDHLDKLVEGFNKTYASYISWIESFQPASVKMEVFEQYSAFSITNTLAKLLDRAYA</sequence>
<dbReference type="Gene3D" id="3.40.50.2000">
    <property type="entry name" value="Glycogen Phosphorylase B"/>
    <property type="match status" value="1"/>
</dbReference>
<dbReference type="SUPFAM" id="SSF53756">
    <property type="entry name" value="UDP-Glycosyltransferase/glycogen phosphorylase"/>
    <property type="match status" value="1"/>
</dbReference>
<evidence type="ECO:0000313" key="2">
    <source>
        <dbReference type="Proteomes" id="UP000263900"/>
    </source>
</evidence>
<accession>A0A3B7MZC9</accession>
<evidence type="ECO:0000313" key="1">
    <source>
        <dbReference type="EMBL" id="AXY77105.1"/>
    </source>
</evidence>
<evidence type="ECO:0008006" key="3">
    <source>
        <dbReference type="Google" id="ProtNLM"/>
    </source>
</evidence>
<reference evidence="1 2" key="1">
    <citation type="submission" date="2018-09" db="EMBL/GenBank/DDBJ databases">
        <title>Genome sequencing of strain 6GH32-13.</title>
        <authorList>
            <person name="Weon H.-Y."/>
            <person name="Heo J."/>
            <person name="Kwon S.-W."/>
        </authorList>
    </citation>
    <scope>NUCLEOTIDE SEQUENCE [LARGE SCALE GENOMIC DNA]</scope>
    <source>
        <strain evidence="1 2">5GH32-13</strain>
    </source>
</reference>
<dbReference type="OrthoDB" id="846071at2"/>
<gene>
    <name evidence="1" type="ORF">D3H65_25375</name>
</gene>
<dbReference type="AlphaFoldDB" id="A0A3B7MZC9"/>
<organism evidence="1 2">
    <name type="scientific">Paraflavitalea soli</name>
    <dbReference type="NCBI Taxonomy" id="2315862"/>
    <lineage>
        <taxon>Bacteria</taxon>
        <taxon>Pseudomonadati</taxon>
        <taxon>Bacteroidota</taxon>
        <taxon>Chitinophagia</taxon>
        <taxon>Chitinophagales</taxon>
        <taxon>Chitinophagaceae</taxon>
        <taxon>Paraflavitalea</taxon>
    </lineage>
</organism>
<dbReference type="RefSeq" id="WP_119052981.1">
    <property type="nucleotide sequence ID" value="NZ_CP032157.1"/>
</dbReference>
<protein>
    <recommendedName>
        <fullName evidence="3">Glycosyltransferase</fullName>
    </recommendedName>
</protein>
<dbReference type="KEGG" id="pseg:D3H65_25375"/>
<dbReference type="Proteomes" id="UP000263900">
    <property type="component" value="Chromosome"/>
</dbReference>
<proteinExistence type="predicted"/>